<evidence type="ECO:0000259" key="2">
    <source>
        <dbReference type="PROSITE" id="PS00662"/>
    </source>
</evidence>
<dbReference type="SUPFAM" id="SSF52540">
    <property type="entry name" value="P-loop containing nucleoside triphosphate hydrolases"/>
    <property type="match status" value="1"/>
</dbReference>
<dbReference type="PROSITE" id="PS00662">
    <property type="entry name" value="T2SP_E"/>
    <property type="match status" value="1"/>
</dbReference>
<dbReference type="Pfam" id="PF00437">
    <property type="entry name" value="T2SSE"/>
    <property type="match status" value="1"/>
</dbReference>
<name>A0A6J6DDZ7_9ZZZZ</name>
<dbReference type="GO" id="GO:0016887">
    <property type="term" value="F:ATP hydrolysis activity"/>
    <property type="evidence" value="ECO:0007669"/>
    <property type="project" value="InterPro"/>
</dbReference>
<evidence type="ECO:0000313" key="3">
    <source>
        <dbReference type="EMBL" id="CAB4562250.1"/>
    </source>
</evidence>
<gene>
    <name evidence="3" type="ORF">UFOPK1650_00256</name>
</gene>
<protein>
    <submittedName>
        <fullName evidence="3">Unannotated protein</fullName>
    </submittedName>
</protein>
<dbReference type="InterPro" id="IPR027417">
    <property type="entry name" value="P-loop_NTPase"/>
</dbReference>
<dbReference type="PANTHER" id="PTHR30486:SF15">
    <property type="entry name" value="TYPE II_IV SECRETION SYSTEM ATPASE"/>
    <property type="match status" value="1"/>
</dbReference>
<dbReference type="AlphaFoldDB" id="A0A6J6DDZ7"/>
<sequence length="440" mass="49000">MSERSRYEQSTSTLGAAIGDSFADEPSGLQLKDSIHRRLLDRLGQRLYAGELDPTQLEKMVYESVSDEIESDGRSISSLNRAALVQEVVDEVLGIGPIQQLLRSPKVTEIMVNRFDTIYYEEEGRIHRSSLSYSSEEHLRRTIERIVANVGRRIDEASPLVDARLPDGSRVNAVVPPISIDGATLTIRKFSPEPLTADDLVEFRTVSEEAIEFLDACIRARLNILISGGTGSGKTTTLNVLSSFIPEDERIITVEDAAELQLHQPHVIRLESRPFNIEGKGLVSVRDLVRNSLRMRPDRIVVGEVRDGAALDMLQAMNTGHDGSLTTLHANSPRDALIRLENLVMMAGVDLPIRAIREQVVEALDLILHQARLRDGSRRVTAISEVTGIDQESIQLQEVFRFEISDQEGDEEIGALKSTGLPLNRRTKFELRDVPIPRGF</sequence>
<dbReference type="Gene3D" id="3.40.50.300">
    <property type="entry name" value="P-loop containing nucleotide triphosphate hydrolases"/>
    <property type="match status" value="1"/>
</dbReference>
<evidence type="ECO:0000256" key="1">
    <source>
        <dbReference type="ARBA" id="ARBA00006611"/>
    </source>
</evidence>
<dbReference type="InterPro" id="IPR001482">
    <property type="entry name" value="T2SS/T4SS_dom"/>
</dbReference>
<dbReference type="CDD" id="cd01130">
    <property type="entry name" value="VirB11-like_ATPase"/>
    <property type="match status" value="1"/>
</dbReference>
<dbReference type="InterPro" id="IPR050921">
    <property type="entry name" value="T4SS_GSP_E_ATPase"/>
</dbReference>
<reference evidence="3" key="1">
    <citation type="submission" date="2020-05" db="EMBL/GenBank/DDBJ databases">
        <authorList>
            <person name="Chiriac C."/>
            <person name="Salcher M."/>
            <person name="Ghai R."/>
            <person name="Kavagutti S V."/>
        </authorList>
    </citation>
    <scope>NUCLEOTIDE SEQUENCE</scope>
</reference>
<accession>A0A6J6DDZ7</accession>
<organism evidence="3">
    <name type="scientific">freshwater metagenome</name>
    <dbReference type="NCBI Taxonomy" id="449393"/>
    <lineage>
        <taxon>unclassified sequences</taxon>
        <taxon>metagenomes</taxon>
        <taxon>ecological metagenomes</taxon>
    </lineage>
</organism>
<comment type="similarity">
    <text evidence="1">Belongs to the GSP E family.</text>
</comment>
<dbReference type="Gene3D" id="3.30.450.380">
    <property type="match status" value="1"/>
</dbReference>
<proteinExistence type="inferred from homology"/>
<feature type="domain" description="Bacterial type II secretion system protein E" evidence="2">
    <location>
        <begin position="293"/>
        <end position="307"/>
    </location>
</feature>
<dbReference type="PANTHER" id="PTHR30486">
    <property type="entry name" value="TWITCHING MOTILITY PROTEIN PILT"/>
    <property type="match status" value="1"/>
</dbReference>
<dbReference type="EMBL" id="CAEZTJ010000019">
    <property type="protein sequence ID" value="CAB4562250.1"/>
    <property type="molecule type" value="Genomic_DNA"/>
</dbReference>